<sequence>MKSKPVFSGTNHFCGFEWWNKDPCGLCCVFLTWMLLFYGQFCVFTVMLVSLEEYPVHQILNFVAFQFFWFMAFISHTKTMLTNPGTVQKGTLDEHIKSLEFDKGEVFLKCTKCSCIRPERAHHCRVCDSCIRRMDHHCPWVNNCVGEGNQKYFILFTLYISLVSFHCLYWTIWQFVLCINDNWRSCSMFSPPATTIVIIFLLFEAILFAIFTCVMFGTQISSICSDQTGIESLKNERGKSSEGWKNLQVVFGGPFSLKWFNPFVAPFISERAFEFSV</sequence>
<name>A0AC34QZY8_9BILA</name>
<evidence type="ECO:0000313" key="1">
    <source>
        <dbReference type="Proteomes" id="UP000887576"/>
    </source>
</evidence>
<proteinExistence type="predicted"/>
<accession>A0AC34QZY8</accession>
<organism evidence="1 2">
    <name type="scientific">Panagrolaimus sp. JU765</name>
    <dbReference type="NCBI Taxonomy" id="591449"/>
    <lineage>
        <taxon>Eukaryota</taxon>
        <taxon>Metazoa</taxon>
        <taxon>Ecdysozoa</taxon>
        <taxon>Nematoda</taxon>
        <taxon>Chromadorea</taxon>
        <taxon>Rhabditida</taxon>
        <taxon>Tylenchina</taxon>
        <taxon>Panagrolaimomorpha</taxon>
        <taxon>Panagrolaimoidea</taxon>
        <taxon>Panagrolaimidae</taxon>
        <taxon>Panagrolaimus</taxon>
    </lineage>
</organism>
<protein>
    <submittedName>
        <fullName evidence="2">Palmitoyltransferase</fullName>
    </submittedName>
</protein>
<dbReference type="Proteomes" id="UP000887576">
    <property type="component" value="Unplaced"/>
</dbReference>
<evidence type="ECO:0000313" key="2">
    <source>
        <dbReference type="WBParaSite" id="JU765_v2.g20747.t2"/>
    </source>
</evidence>
<reference evidence="2" key="1">
    <citation type="submission" date="2022-11" db="UniProtKB">
        <authorList>
            <consortium name="WormBaseParasite"/>
        </authorList>
    </citation>
    <scope>IDENTIFICATION</scope>
</reference>
<dbReference type="WBParaSite" id="JU765_v2.g20747.t2">
    <property type="protein sequence ID" value="JU765_v2.g20747.t2"/>
    <property type="gene ID" value="JU765_v2.g20747"/>
</dbReference>